<dbReference type="Proteomes" id="UP001525890">
    <property type="component" value="Unassembled WGS sequence"/>
</dbReference>
<dbReference type="RefSeq" id="WP_368004948.1">
    <property type="nucleotide sequence ID" value="NZ_JAMXFF010000002.1"/>
</dbReference>
<reference evidence="1 2" key="1">
    <citation type="journal article" date="2022" name="Front. Microbiol.">
        <title>High genomic differentiation and limited gene flow indicate recent cryptic speciation within the genus Laspinema (cyanobacteria).</title>
        <authorList>
            <person name="Stanojkovic A."/>
            <person name="Skoupy S."/>
            <person name="Skaloud P."/>
            <person name="Dvorak P."/>
        </authorList>
    </citation>
    <scope>NUCLEOTIDE SEQUENCE [LARGE SCALE GENOMIC DNA]</scope>
    <source>
        <strain evidence="1 2">D2a</strain>
    </source>
</reference>
<accession>A0ABT2MKH3</accession>
<evidence type="ECO:0000313" key="1">
    <source>
        <dbReference type="EMBL" id="MCT7965245.1"/>
    </source>
</evidence>
<dbReference type="EMBL" id="JAMXFF010000002">
    <property type="protein sequence ID" value="MCT7965245.1"/>
    <property type="molecule type" value="Genomic_DNA"/>
</dbReference>
<proteinExistence type="predicted"/>
<protein>
    <submittedName>
        <fullName evidence="1">Uncharacterized protein</fullName>
    </submittedName>
</protein>
<organism evidence="1 2">
    <name type="scientific">Laspinema palackyanum D2a</name>
    <dbReference type="NCBI Taxonomy" id="2953684"/>
    <lineage>
        <taxon>Bacteria</taxon>
        <taxon>Bacillati</taxon>
        <taxon>Cyanobacteriota</taxon>
        <taxon>Cyanophyceae</taxon>
        <taxon>Oscillatoriophycideae</taxon>
        <taxon>Oscillatoriales</taxon>
        <taxon>Laspinemataceae</taxon>
        <taxon>Laspinema</taxon>
        <taxon>Laspinema palackyanum</taxon>
    </lineage>
</organism>
<evidence type="ECO:0000313" key="2">
    <source>
        <dbReference type="Proteomes" id="UP001525890"/>
    </source>
</evidence>
<gene>
    <name evidence="1" type="ORF">NG799_02725</name>
</gene>
<sequence length="52" mass="5639">MLLNNVLKDAINLPGVPVAPVPRLGAFSLDGHCDRLLNKTVKREKLPFNSGV</sequence>
<comment type="caution">
    <text evidence="1">The sequence shown here is derived from an EMBL/GenBank/DDBJ whole genome shotgun (WGS) entry which is preliminary data.</text>
</comment>
<name>A0ABT2MKH3_9CYAN</name>
<keyword evidence="2" id="KW-1185">Reference proteome</keyword>